<accession>A0ABR4IER6</accession>
<feature type="domain" description="FAD-binding" evidence="6">
    <location>
        <begin position="4"/>
        <end position="350"/>
    </location>
</feature>
<comment type="similarity">
    <text evidence="1">Belongs to the paxM FAD-dependent monooxygenase family.</text>
</comment>
<evidence type="ECO:0000313" key="8">
    <source>
        <dbReference type="Proteomes" id="UP001610335"/>
    </source>
</evidence>
<evidence type="ECO:0000259" key="6">
    <source>
        <dbReference type="Pfam" id="PF01494"/>
    </source>
</evidence>
<evidence type="ECO:0000256" key="1">
    <source>
        <dbReference type="ARBA" id="ARBA00007992"/>
    </source>
</evidence>
<dbReference type="InterPro" id="IPR050493">
    <property type="entry name" value="FAD-dep_Monooxygenase_BioMet"/>
</dbReference>
<sequence>MVLQILVIGGGIAGLSTALALRRAGHRVQVFEASHLAYEDTVGPTVHIGPKSCDLMRNWEYDATVAQGVLIREIAEFNHDGTQTQRVNEHGSQPPGWMYFERNRLHQAFLKSASMAAGSGQPVVISLEAPVKSVHPSAPSITLDDGRVVHGDVIIGADGFHSTARRGIADSEIISSGPRKVAVHFSVAMSKLTSTPVAQRFHEQAERYEKWFGVGMELSVYAVEAGRLLFDFTLAIQGGIDVTPRGVKQMILNAFESGHLEFVQLLAAVDLGDIHFWTQPSYPQVDEWTYKYLALVGDAAHPFLPHELPGTSQALNDAAALAAELSCGISAGDIEARLAAWEGPRKERVRVIQQSERG</sequence>
<evidence type="ECO:0000256" key="5">
    <source>
        <dbReference type="ARBA" id="ARBA00023033"/>
    </source>
</evidence>
<evidence type="ECO:0000256" key="4">
    <source>
        <dbReference type="ARBA" id="ARBA00023002"/>
    </source>
</evidence>
<dbReference type="Gene3D" id="3.50.50.60">
    <property type="entry name" value="FAD/NAD(P)-binding domain"/>
    <property type="match status" value="1"/>
</dbReference>
<comment type="caution">
    <text evidence="7">The sequence shown here is derived from an EMBL/GenBank/DDBJ whole genome shotgun (WGS) entry which is preliminary data.</text>
</comment>
<proteinExistence type="inferred from homology"/>
<reference evidence="7 8" key="1">
    <citation type="submission" date="2024-07" db="EMBL/GenBank/DDBJ databases">
        <title>Section-level genome sequencing and comparative genomics of Aspergillus sections Usti and Cavernicolus.</title>
        <authorList>
            <consortium name="Lawrence Berkeley National Laboratory"/>
            <person name="Nybo J.L."/>
            <person name="Vesth T.C."/>
            <person name="Theobald S."/>
            <person name="Frisvad J.C."/>
            <person name="Larsen T.O."/>
            <person name="Kjaerboelling I."/>
            <person name="Rothschild-Mancinelli K."/>
            <person name="Lyhne E.K."/>
            <person name="Kogle M.E."/>
            <person name="Barry K."/>
            <person name="Clum A."/>
            <person name="Na H."/>
            <person name="Ledsgaard L."/>
            <person name="Lin J."/>
            <person name="Lipzen A."/>
            <person name="Kuo A."/>
            <person name="Riley R."/>
            <person name="Mondo S."/>
            <person name="LaButti K."/>
            <person name="Haridas S."/>
            <person name="Pangalinan J."/>
            <person name="Salamov A.A."/>
            <person name="Simmons B.A."/>
            <person name="Magnuson J.K."/>
            <person name="Chen J."/>
            <person name="Drula E."/>
            <person name="Henrissat B."/>
            <person name="Wiebenga A."/>
            <person name="Lubbers R.J."/>
            <person name="Gomes A.C."/>
            <person name="Makela M.R."/>
            <person name="Stajich J."/>
            <person name="Grigoriev I.V."/>
            <person name="Mortensen U.H."/>
            <person name="De vries R.P."/>
            <person name="Baker S.E."/>
            <person name="Andersen M.R."/>
        </authorList>
    </citation>
    <scope>NUCLEOTIDE SEQUENCE [LARGE SCALE GENOMIC DNA]</scope>
    <source>
        <strain evidence="7 8">CBS 600.67</strain>
    </source>
</reference>
<dbReference type="PRINTS" id="PR00420">
    <property type="entry name" value="RNGMNOXGNASE"/>
</dbReference>
<dbReference type="PANTHER" id="PTHR13789">
    <property type="entry name" value="MONOOXYGENASE"/>
    <property type="match status" value="1"/>
</dbReference>
<protein>
    <recommendedName>
        <fullName evidence="6">FAD-binding domain-containing protein</fullName>
    </recommendedName>
</protein>
<keyword evidence="3" id="KW-0274">FAD</keyword>
<dbReference type="InterPro" id="IPR002938">
    <property type="entry name" value="FAD-bd"/>
</dbReference>
<dbReference type="PANTHER" id="PTHR13789:SF314">
    <property type="entry name" value="FAD-BINDING DOMAIN-CONTAINING PROTEIN"/>
    <property type="match status" value="1"/>
</dbReference>
<organism evidence="7 8">
    <name type="scientific">Aspergillus cavernicola</name>
    <dbReference type="NCBI Taxonomy" id="176166"/>
    <lineage>
        <taxon>Eukaryota</taxon>
        <taxon>Fungi</taxon>
        <taxon>Dikarya</taxon>
        <taxon>Ascomycota</taxon>
        <taxon>Pezizomycotina</taxon>
        <taxon>Eurotiomycetes</taxon>
        <taxon>Eurotiomycetidae</taxon>
        <taxon>Eurotiales</taxon>
        <taxon>Aspergillaceae</taxon>
        <taxon>Aspergillus</taxon>
        <taxon>Aspergillus subgen. Nidulantes</taxon>
    </lineage>
</organism>
<keyword evidence="5" id="KW-0503">Monooxygenase</keyword>
<keyword evidence="2" id="KW-0285">Flavoprotein</keyword>
<dbReference type="InterPro" id="IPR036188">
    <property type="entry name" value="FAD/NAD-bd_sf"/>
</dbReference>
<dbReference type="SUPFAM" id="SSF51905">
    <property type="entry name" value="FAD/NAD(P)-binding domain"/>
    <property type="match status" value="1"/>
</dbReference>
<evidence type="ECO:0000313" key="7">
    <source>
        <dbReference type="EMBL" id="KAL2826246.1"/>
    </source>
</evidence>
<evidence type="ECO:0000256" key="3">
    <source>
        <dbReference type="ARBA" id="ARBA00022827"/>
    </source>
</evidence>
<keyword evidence="4" id="KW-0560">Oxidoreductase</keyword>
<gene>
    <name evidence="7" type="ORF">BDW59DRAFT_161083</name>
</gene>
<dbReference type="Proteomes" id="UP001610335">
    <property type="component" value="Unassembled WGS sequence"/>
</dbReference>
<keyword evidence="8" id="KW-1185">Reference proteome</keyword>
<name>A0ABR4IER6_9EURO</name>
<dbReference type="Pfam" id="PF01494">
    <property type="entry name" value="FAD_binding_3"/>
    <property type="match status" value="1"/>
</dbReference>
<evidence type="ECO:0000256" key="2">
    <source>
        <dbReference type="ARBA" id="ARBA00022630"/>
    </source>
</evidence>
<dbReference type="EMBL" id="JBFXLS010000031">
    <property type="protein sequence ID" value="KAL2826246.1"/>
    <property type="molecule type" value="Genomic_DNA"/>
</dbReference>